<name>A0ABS5RHT4_9MYCO</name>
<dbReference type="EMBL" id="JAHCLR010000015">
    <property type="protein sequence ID" value="MBS9533860.1"/>
    <property type="molecule type" value="Genomic_DNA"/>
</dbReference>
<organism evidence="1 2">
    <name type="scientific">Mycolicibacter acidiphilus</name>
    <dbReference type="NCBI Taxonomy" id="2835306"/>
    <lineage>
        <taxon>Bacteria</taxon>
        <taxon>Bacillati</taxon>
        <taxon>Actinomycetota</taxon>
        <taxon>Actinomycetes</taxon>
        <taxon>Mycobacteriales</taxon>
        <taxon>Mycobacteriaceae</taxon>
        <taxon>Mycolicibacter</taxon>
    </lineage>
</organism>
<dbReference type="RefSeq" id="WP_214092742.1">
    <property type="nucleotide sequence ID" value="NZ_JAHCLR010000015.1"/>
</dbReference>
<reference evidence="1 2" key="1">
    <citation type="submission" date="2021-05" db="EMBL/GenBank/DDBJ databases">
        <title>Mycobacterium acidophilum sp. nov., an extremely acid-tolerant member of the genus Mycobacterium.</title>
        <authorList>
            <person name="Xia J."/>
        </authorList>
    </citation>
    <scope>NUCLEOTIDE SEQUENCE [LARGE SCALE GENOMIC DNA]</scope>
    <source>
        <strain evidence="1 2">M1</strain>
    </source>
</reference>
<accession>A0ABS5RHT4</accession>
<gene>
    <name evidence="1" type="ORF">KIH27_09715</name>
</gene>
<proteinExistence type="predicted"/>
<comment type="caution">
    <text evidence="1">The sequence shown here is derived from an EMBL/GenBank/DDBJ whole genome shotgun (WGS) entry which is preliminary data.</text>
</comment>
<sequence>MTRPLAEMDVVYITAEERTNEALRYSLRSVAANFPHRKVWLSGFQPIWLANVGYIPEAGGETKEARIYNTALAVAQHPDVSDQFVMFNDDFFITEPMTKMPMRYLQPLRKHCDEPLIKAGKDGWAQTMRSTLDLLLELGVKNPLSYELHVPMMFDKKVLAEVMEPYVGDAPPQLRSLYGNLANVGGIQQGDVKALLNGRNYQIPKPFFSTWDLTFTEYQPKLNKMFPTPSLYEQAGTVQSVLAAAVLSKLIARAAAAK</sequence>
<protein>
    <submittedName>
        <fullName evidence="1">Uncharacterized protein</fullName>
    </submittedName>
</protein>
<evidence type="ECO:0000313" key="2">
    <source>
        <dbReference type="Proteomes" id="UP001519535"/>
    </source>
</evidence>
<evidence type="ECO:0000313" key="1">
    <source>
        <dbReference type="EMBL" id="MBS9533860.1"/>
    </source>
</evidence>
<dbReference type="Proteomes" id="UP001519535">
    <property type="component" value="Unassembled WGS sequence"/>
</dbReference>
<keyword evidence="2" id="KW-1185">Reference proteome</keyword>